<reference evidence="3" key="1">
    <citation type="submission" date="2017-02" db="UniProtKB">
        <authorList>
            <consortium name="WormBaseParasite"/>
        </authorList>
    </citation>
    <scope>IDENTIFICATION</scope>
</reference>
<dbReference type="Proteomes" id="UP000038045">
    <property type="component" value="Unplaced"/>
</dbReference>
<dbReference type="Pfam" id="PF09379">
    <property type="entry name" value="FERM_N"/>
    <property type="match status" value="1"/>
</dbReference>
<sequence>MSFLFDGLQIFTPYLKEDDSDKDETFLNVTFLDNSTKSMRICKKATGEKLRQRVMEYLNIIDSEYFGLMIKTKSNKKEKGLLKESHEKNNYSDWEWINEKKKVYQMIPKNAHGLCVLLRVRFFPIQPSKVLDCFSRRLIFLDIAEKVKYGVWDFEKQSKDEVIEFIFLATKAFNPEPITCNNTQQFIKISEDCGRILMTKKEISVDEILRESITLENSYGKANRYYENSSRLSSNTNKDTYVLDFLKKIVKIEDYGKFIFSDIKNKADKIKKLIVSPHGIFIENDNQENLIFKNWENIKNVERKGNIVKIIVAKDSIDGDKSYCVDFKKRLVDAKKLHIVSSDYHKQAYEYSQKSAEGEERMKREILKSRHVSMSSNTSFSSNFSFQITSKDSIRSSIIGKLASIKKRFSSNGTGSFKLRSTPFSNLSQNVNSTNDSGIFNDSLAANFPDVMKLSNSTIDDNSKRYAFSK</sequence>
<dbReference type="SMART" id="SM00295">
    <property type="entry name" value="B41"/>
    <property type="match status" value="1"/>
</dbReference>
<protein>
    <submittedName>
        <fullName evidence="3">FERM domain-containing protein</fullName>
    </submittedName>
</protein>
<dbReference type="PANTHER" id="PTHR45706:SF4">
    <property type="entry name" value="TYROSINE-PROTEIN PHOSPHATASE"/>
    <property type="match status" value="1"/>
</dbReference>
<dbReference type="GO" id="GO:0004725">
    <property type="term" value="F:protein tyrosine phosphatase activity"/>
    <property type="evidence" value="ECO:0007669"/>
    <property type="project" value="TreeGrafter"/>
</dbReference>
<dbReference type="InterPro" id="IPR029071">
    <property type="entry name" value="Ubiquitin-like_domsf"/>
</dbReference>
<keyword evidence="2" id="KW-1185">Reference proteome</keyword>
<dbReference type="WBParaSite" id="PTRK_0001405000.1">
    <property type="protein sequence ID" value="PTRK_0001405000.1"/>
    <property type="gene ID" value="PTRK_0001405000"/>
</dbReference>
<accession>A0A0N4ZZ35</accession>
<dbReference type="STRING" id="131310.A0A0N4ZZ35"/>
<dbReference type="InterPro" id="IPR019749">
    <property type="entry name" value="Band_41_domain"/>
</dbReference>
<dbReference type="Gene3D" id="3.10.20.90">
    <property type="entry name" value="Phosphatidylinositol 3-kinase Catalytic Subunit, Chain A, domain 1"/>
    <property type="match status" value="1"/>
</dbReference>
<evidence type="ECO:0000259" key="1">
    <source>
        <dbReference type="PROSITE" id="PS50057"/>
    </source>
</evidence>
<dbReference type="InterPro" id="IPR018979">
    <property type="entry name" value="FERM_N"/>
</dbReference>
<name>A0A0N4ZZ35_PARTI</name>
<dbReference type="InterPro" id="IPR000299">
    <property type="entry name" value="FERM_domain"/>
</dbReference>
<feature type="domain" description="FERM" evidence="1">
    <location>
        <begin position="25"/>
        <end position="352"/>
    </location>
</feature>
<dbReference type="SUPFAM" id="SSF54236">
    <property type="entry name" value="Ubiquitin-like"/>
    <property type="match status" value="1"/>
</dbReference>
<dbReference type="PANTHER" id="PTHR45706">
    <property type="entry name" value="TYROSINE-PROTEIN PHOSPHATASE"/>
    <property type="match status" value="1"/>
</dbReference>
<proteinExistence type="predicted"/>
<dbReference type="AlphaFoldDB" id="A0A0N4ZZ35"/>
<evidence type="ECO:0000313" key="3">
    <source>
        <dbReference type="WBParaSite" id="PTRK_0001405000.1"/>
    </source>
</evidence>
<dbReference type="PROSITE" id="PS50057">
    <property type="entry name" value="FERM_3"/>
    <property type="match status" value="1"/>
</dbReference>
<organism evidence="2 3">
    <name type="scientific">Parastrongyloides trichosuri</name>
    <name type="common">Possum-specific nematode worm</name>
    <dbReference type="NCBI Taxonomy" id="131310"/>
    <lineage>
        <taxon>Eukaryota</taxon>
        <taxon>Metazoa</taxon>
        <taxon>Ecdysozoa</taxon>
        <taxon>Nematoda</taxon>
        <taxon>Chromadorea</taxon>
        <taxon>Rhabditida</taxon>
        <taxon>Tylenchina</taxon>
        <taxon>Panagrolaimomorpha</taxon>
        <taxon>Strongyloidoidea</taxon>
        <taxon>Strongyloididae</taxon>
        <taxon>Parastrongyloides</taxon>
    </lineage>
</organism>
<evidence type="ECO:0000313" key="2">
    <source>
        <dbReference type="Proteomes" id="UP000038045"/>
    </source>
</evidence>